<dbReference type="InterPro" id="IPR002056">
    <property type="entry name" value="MAS20"/>
</dbReference>
<keyword evidence="9" id="KW-0472">Membrane</keyword>
<dbReference type="Pfam" id="PF02064">
    <property type="entry name" value="MAS20"/>
    <property type="match status" value="1"/>
</dbReference>
<evidence type="ECO:0000256" key="6">
    <source>
        <dbReference type="ARBA" id="ARBA00022927"/>
    </source>
</evidence>
<dbReference type="AlphaFoldDB" id="A0A7E4UR45"/>
<dbReference type="Proteomes" id="UP000492821">
    <property type="component" value="Unassembled WGS sequence"/>
</dbReference>
<comment type="similarity">
    <text evidence="2">Belongs to the Tom20 family.</text>
</comment>
<keyword evidence="3" id="KW-0813">Transport</keyword>
<keyword evidence="7" id="KW-1133">Transmembrane helix</keyword>
<dbReference type="PANTHER" id="PTHR12430">
    <property type="entry name" value="MITOCHONDRIAL IMPORT RECEPTOR SUBUNIT TOM20"/>
    <property type="match status" value="1"/>
</dbReference>
<dbReference type="SUPFAM" id="SSF47157">
    <property type="entry name" value="Mitochondrial import receptor subunit Tom20"/>
    <property type="match status" value="1"/>
</dbReference>
<evidence type="ECO:0000256" key="4">
    <source>
        <dbReference type="ARBA" id="ARBA00022692"/>
    </source>
</evidence>
<evidence type="ECO:0000256" key="10">
    <source>
        <dbReference type="SAM" id="MobiDB-lite"/>
    </source>
</evidence>
<dbReference type="GO" id="GO:0030943">
    <property type="term" value="F:mitochondrion targeting sequence binding"/>
    <property type="evidence" value="ECO:0007669"/>
    <property type="project" value="TreeGrafter"/>
</dbReference>
<dbReference type="InterPro" id="IPR022422">
    <property type="entry name" value="MAS20_rcpt_metazoan"/>
</dbReference>
<keyword evidence="8" id="KW-0496">Mitochondrion</keyword>
<comment type="subcellular location">
    <subcellularLocation>
        <location evidence="1">Mitochondrion outer membrane</location>
        <topology evidence="1">Single-pass membrane protein</topology>
    </subcellularLocation>
</comment>
<reference evidence="12" key="2">
    <citation type="submission" date="2020-10" db="UniProtKB">
        <authorList>
            <consortium name="WormBaseParasite"/>
        </authorList>
    </citation>
    <scope>IDENTIFICATION</scope>
</reference>
<feature type="region of interest" description="Disordered" evidence="10">
    <location>
        <begin position="151"/>
        <end position="174"/>
    </location>
</feature>
<evidence type="ECO:0000256" key="3">
    <source>
        <dbReference type="ARBA" id="ARBA00022448"/>
    </source>
</evidence>
<dbReference type="GO" id="GO:0016031">
    <property type="term" value="P:tRNA import into mitochondrion"/>
    <property type="evidence" value="ECO:0007669"/>
    <property type="project" value="TreeGrafter"/>
</dbReference>
<evidence type="ECO:0000313" key="12">
    <source>
        <dbReference type="WBParaSite" id="Pan_g11819.t1"/>
    </source>
</evidence>
<evidence type="ECO:0000256" key="1">
    <source>
        <dbReference type="ARBA" id="ARBA00004572"/>
    </source>
</evidence>
<feature type="compositionally biased region" description="Polar residues" evidence="10">
    <location>
        <begin position="152"/>
        <end position="164"/>
    </location>
</feature>
<evidence type="ECO:0000256" key="2">
    <source>
        <dbReference type="ARBA" id="ARBA00005792"/>
    </source>
</evidence>
<dbReference type="GO" id="GO:0030150">
    <property type="term" value="P:protein import into mitochondrial matrix"/>
    <property type="evidence" value="ECO:0007669"/>
    <property type="project" value="TreeGrafter"/>
</dbReference>
<organism evidence="11 12">
    <name type="scientific">Panagrellus redivivus</name>
    <name type="common">Microworm</name>
    <dbReference type="NCBI Taxonomy" id="6233"/>
    <lineage>
        <taxon>Eukaryota</taxon>
        <taxon>Metazoa</taxon>
        <taxon>Ecdysozoa</taxon>
        <taxon>Nematoda</taxon>
        <taxon>Chromadorea</taxon>
        <taxon>Rhabditida</taxon>
        <taxon>Tylenchina</taxon>
        <taxon>Panagrolaimomorpha</taxon>
        <taxon>Panagrolaimoidea</taxon>
        <taxon>Panagrolaimidae</taxon>
        <taxon>Panagrellus</taxon>
    </lineage>
</organism>
<keyword evidence="4" id="KW-0812">Transmembrane</keyword>
<dbReference type="InterPro" id="IPR023392">
    <property type="entry name" value="Tom20_dom_sf"/>
</dbReference>
<keyword evidence="5" id="KW-1000">Mitochondrion outer membrane</keyword>
<evidence type="ECO:0000256" key="9">
    <source>
        <dbReference type="ARBA" id="ARBA00023136"/>
    </source>
</evidence>
<evidence type="ECO:0000256" key="8">
    <source>
        <dbReference type="ARBA" id="ARBA00023128"/>
    </source>
</evidence>
<dbReference type="Gene3D" id="1.20.960.10">
    <property type="entry name" value="Mitochondrial outer membrane translocase complex, subunit Tom20 domain"/>
    <property type="match status" value="1"/>
</dbReference>
<evidence type="ECO:0000256" key="7">
    <source>
        <dbReference type="ARBA" id="ARBA00022989"/>
    </source>
</evidence>
<dbReference type="PRINTS" id="PR01989">
    <property type="entry name" value="EUOM20RECPTR"/>
</dbReference>
<evidence type="ECO:0000313" key="11">
    <source>
        <dbReference type="Proteomes" id="UP000492821"/>
    </source>
</evidence>
<dbReference type="PANTHER" id="PTHR12430:SF0">
    <property type="entry name" value="TRANSLOCASE OF OUTER MITOCHONDRIAL MEMBRANE 20"/>
    <property type="match status" value="1"/>
</dbReference>
<dbReference type="WBParaSite" id="Pan_g11819.t1">
    <property type="protein sequence ID" value="Pan_g11819.t1"/>
    <property type="gene ID" value="Pan_g11819"/>
</dbReference>
<sequence length="174" mass="18672">MSESIVDSIANLPWKKIAIASAASFIGYAIYFDYKRTHAPDYQQKIREKRRGGGSGAGASTHTALPDMSNPSAVQGFFLQEVQIGEELMASGNPALLAEGAEHLANAVLFCGQSEQLLAVFQQTFPPEHFQLVLSKLPAAKGRLEAHVLSMTRGSSGDNPSTPSIVPLDDDDLE</sequence>
<accession>A0A7E4UR45</accession>
<dbReference type="GO" id="GO:0006605">
    <property type="term" value="P:protein targeting"/>
    <property type="evidence" value="ECO:0007669"/>
    <property type="project" value="InterPro"/>
</dbReference>
<reference evidence="11" key="1">
    <citation type="journal article" date="2013" name="Genetics">
        <title>The draft genome and transcriptome of Panagrellus redivivus are shaped by the harsh demands of a free-living lifestyle.</title>
        <authorList>
            <person name="Srinivasan J."/>
            <person name="Dillman A.R."/>
            <person name="Macchietto M.G."/>
            <person name="Heikkinen L."/>
            <person name="Lakso M."/>
            <person name="Fracchia K.M."/>
            <person name="Antoshechkin I."/>
            <person name="Mortazavi A."/>
            <person name="Wong G."/>
            <person name="Sternberg P.W."/>
        </authorList>
    </citation>
    <scope>NUCLEOTIDE SEQUENCE [LARGE SCALE GENOMIC DNA]</scope>
    <source>
        <strain evidence="11">MT8872</strain>
    </source>
</reference>
<dbReference type="GO" id="GO:0005742">
    <property type="term" value="C:mitochondrial outer membrane translocase complex"/>
    <property type="evidence" value="ECO:0007669"/>
    <property type="project" value="InterPro"/>
</dbReference>
<dbReference type="GO" id="GO:0006886">
    <property type="term" value="P:intracellular protein transport"/>
    <property type="evidence" value="ECO:0007669"/>
    <property type="project" value="InterPro"/>
</dbReference>
<proteinExistence type="inferred from homology"/>
<dbReference type="GO" id="GO:0008320">
    <property type="term" value="F:protein transmembrane transporter activity"/>
    <property type="evidence" value="ECO:0007669"/>
    <property type="project" value="TreeGrafter"/>
</dbReference>
<dbReference type="PRINTS" id="PR00351">
    <property type="entry name" value="OM20RECEPTOR"/>
</dbReference>
<keyword evidence="11" id="KW-1185">Reference proteome</keyword>
<evidence type="ECO:0000256" key="5">
    <source>
        <dbReference type="ARBA" id="ARBA00022787"/>
    </source>
</evidence>
<protein>
    <submittedName>
        <fullName evidence="12">Mitochondrial import receptor subunit TOM20 homolog</fullName>
    </submittedName>
</protein>
<keyword evidence="6" id="KW-0653">Protein transport</keyword>
<name>A0A7E4UR45_PANRE</name>